<proteinExistence type="inferred from homology"/>
<dbReference type="Pfam" id="PF01408">
    <property type="entry name" value="GFO_IDH_MocA"/>
    <property type="match status" value="1"/>
</dbReference>
<evidence type="ECO:0000256" key="2">
    <source>
        <dbReference type="ARBA" id="ARBA00023002"/>
    </source>
</evidence>
<gene>
    <name evidence="5" type="ORF">IPJ27_22585</name>
</gene>
<dbReference type="AlphaFoldDB" id="A0A935UJ15"/>
<dbReference type="GO" id="GO:0000166">
    <property type="term" value="F:nucleotide binding"/>
    <property type="evidence" value="ECO:0007669"/>
    <property type="project" value="InterPro"/>
</dbReference>
<dbReference type="Gene3D" id="3.40.50.720">
    <property type="entry name" value="NAD(P)-binding Rossmann-like Domain"/>
    <property type="match status" value="1"/>
</dbReference>
<dbReference type="PANTHER" id="PTHR43708:SF5">
    <property type="entry name" value="CONSERVED EXPRESSED OXIDOREDUCTASE (EUROFUNG)-RELATED"/>
    <property type="match status" value="1"/>
</dbReference>
<protein>
    <submittedName>
        <fullName evidence="5">Oxidoreductase</fullName>
    </submittedName>
</protein>
<dbReference type="InterPro" id="IPR051317">
    <property type="entry name" value="Gfo/Idh/MocA_oxidoreduct"/>
</dbReference>
<name>A0A935UJ15_9PROT</name>
<dbReference type="InterPro" id="IPR004104">
    <property type="entry name" value="Gfo/Idh/MocA-like_OxRdtase_C"/>
</dbReference>
<dbReference type="Gene3D" id="3.30.360.10">
    <property type="entry name" value="Dihydrodipicolinate Reductase, domain 2"/>
    <property type="match status" value="1"/>
</dbReference>
<dbReference type="EMBL" id="JADJMH010000034">
    <property type="protein sequence ID" value="MBK7677319.1"/>
    <property type="molecule type" value="Genomic_DNA"/>
</dbReference>
<dbReference type="InterPro" id="IPR000683">
    <property type="entry name" value="Gfo/Idh/MocA-like_OxRdtase_N"/>
</dbReference>
<feature type="domain" description="Gfo/Idh/MocA-like oxidoreductase C-terminal" evidence="4">
    <location>
        <begin position="135"/>
        <end position="342"/>
    </location>
</feature>
<dbReference type="NCBIfam" id="NF008607">
    <property type="entry name" value="PRK11579.1"/>
    <property type="match status" value="1"/>
</dbReference>
<feature type="domain" description="Gfo/Idh/MocA-like oxidoreductase N-terminal" evidence="3">
    <location>
        <begin position="5"/>
        <end position="122"/>
    </location>
</feature>
<sequence>MTEPLNVAIVGYGFASKTFHAPLIAAVPGLELTVIASSDPAKVKADWPDVAVEATPVDLFARREIDLVVIPTPNDSHFPLARMALAAGKHVVVDKPFTVTLAEARCLQADAAAAGRLLSVFHNRRWDSDFLTLRQVIGTGELGRIVHFESHFDRYRPQVRDRWRERAGAGSGLWYDLGSHLVDQVLQLLGVPESISLDLATQRDAAATDDWFHAVLRYGQSRCILHGSALAAVPAPRFTVHGSRGSFIKRGLDPQEDLLKSGRRPPTPGWGEDPVNATLSVWRDDVCRTRELACLAGNYAAYYSGVGDAIRGLGPNPVTADDGIAVMRLLELGLQSANQGRVLRTSPAREA</sequence>
<evidence type="ECO:0000256" key="1">
    <source>
        <dbReference type="ARBA" id="ARBA00010928"/>
    </source>
</evidence>
<evidence type="ECO:0000259" key="3">
    <source>
        <dbReference type="Pfam" id="PF01408"/>
    </source>
</evidence>
<dbReference type="SUPFAM" id="SSF51735">
    <property type="entry name" value="NAD(P)-binding Rossmann-fold domains"/>
    <property type="match status" value="1"/>
</dbReference>
<evidence type="ECO:0000313" key="6">
    <source>
        <dbReference type="Proteomes" id="UP000697998"/>
    </source>
</evidence>
<organism evidence="5 6">
    <name type="scientific">Candidatus Accumulibacter proximus</name>
    <dbReference type="NCBI Taxonomy" id="2954385"/>
    <lineage>
        <taxon>Bacteria</taxon>
        <taxon>Pseudomonadati</taxon>
        <taxon>Pseudomonadota</taxon>
        <taxon>Betaproteobacteria</taxon>
        <taxon>Candidatus Accumulibacter</taxon>
    </lineage>
</organism>
<comment type="caution">
    <text evidence="5">The sequence shown here is derived from an EMBL/GenBank/DDBJ whole genome shotgun (WGS) entry which is preliminary data.</text>
</comment>
<reference evidence="5 6" key="1">
    <citation type="submission" date="2020-10" db="EMBL/GenBank/DDBJ databases">
        <title>Connecting structure to function with the recovery of over 1000 high-quality activated sludge metagenome-assembled genomes encoding full-length rRNA genes using long-read sequencing.</title>
        <authorList>
            <person name="Singleton C.M."/>
            <person name="Petriglieri F."/>
            <person name="Kristensen J.M."/>
            <person name="Kirkegaard R.H."/>
            <person name="Michaelsen T.Y."/>
            <person name="Andersen M.H."/>
            <person name="Karst S.M."/>
            <person name="Dueholm M.S."/>
            <person name="Nielsen P.H."/>
            <person name="Albertsen M."/>
        </authorList>
    </citation>
    <scope>NUCLEOTIDE SEQUENCE [LARGE SCALE GENOMIC DNA]</scope>
    <source>
        <strain evidence="5">EsbW_18-Q3-R4-48_BATAC.285</strain>
    </source>
</reference>
<dbReference type="InterPro" id="IPR036291">
    <property type="entry name" value="NAD(P)-bd_dom_sf"/>
</dbReference>
<comment type="similarity">
    <text evidence="1">Belongs to the Gfo/Idh/MocA family.</text>
</comment>
<evidence type="ECO:0000313" key="5">
    <source>
        <dbReference type="EMBL" id="MBK7677319.1"/>
    </source>
</evidence>
<dbReference type="Pfam" id="PF02894">
    <property type="entry name" value="GFO_IDH_MocA_C"/>
    <property type="match status" value="1"/>
</dbReference>
<keyword evidence="2" id="KW-0560">Oxidoreductase</keyword>
<dbReference type="PANTHER" id="PTHR43708">
    <property type="entry name" value="CONSERVED EXPRESSED OXIDOREDUCTASE (EUROFUNG)"/>
    <property type="match status" value="1"/>
</dbReference>
<accession>A0A935UJ15</accession>
<dbReference type="Proteomes" id="UP000697998">
    <property type="component" value="Unassembled WGS sequence"/>
</dbReference>
<evidence type="ECO:0000259" key="4">
    <source>
        <dbReference type="Pfam" id="PF02894"/>
    </source>
</evidence>
<dbReference type="GO" id="GO:0016491">
    <property type="term" value="F:oxidoreductase activity"/>
    <property type="evidence" value="ECO:0007669"/>
    <property type="project" value="UniProtKB-KW"/>
</dbReference>